<evidence type="ECO:0000256" key="8">
    <source>
        <dbReference type="ARBA" id="ARBA00025217"/>
    </source>
</evidence>
<dbReference type="InterPro" id="IPR001412">
    <property type="entry name" value="aa-tRNA-synth_I_CS"/>
</dbReference>
<dbReference type="EMBL" id="MFYX01000110">
    <property type="protein sequence ID" value="OGK02230.1"/>
    <property type="molecule type" value="Genomic_DNA"/>
</dbReference>
<comment type="catalytic activity">
    <reaction evidence="9 10">
        <text>tRNA(Ile) + L-isoleucine + ATP = L-isoleucyl-tRNA(Ile) + AMP + diphosphate</text>
        <dbReference type="Rhea" id="RHEA:11060"/>
        <dbReference type="Rhea" id="RHEA-COMP:9666"/>
        <dbReference type="Rhea" id="RHEA-COMP:9695"/>
        <dbReference type="ChEBI" id="CHEBI:30616"/>
        <dbReference type="ChEBI" id="CHEBI:33019"/>
        <dbReference type="ChEBI" id="CHEBI:58045"/>
        <dbReference type="ChEBI" id="CHEBI:78442"/>
        <dbReference type="ChEBI" id="CHEBI:78528"/>
        <dbReference type="ChEBI" id="CHEBI:456215"/>
        <dbReference type="EC" id="6.1.1.5"/>
    </reaction>
</comment>
<evidence type="ECO:0000256" key="1">
    <source>
        <dbReference type="ARBA" id="ARBA00007078"/>
    </source>
</evidence>
<comment type="caution">
    <text evidence="13">The sequence shown here is derived from an EMBL/GenBank/DDBJ whole genome shotgun (WGS) entry which is preliminary data.</text>
</comment>
<dbReference type="SUPFAM" id="SSF47323">
    <property type="entry name" value="Anticodon-binding domain of a subclass of class I aminoacyl-tRNA synthetases"/>
    <property type="match status" value="1"/>
</dbReference>
<feature type="short sequence motif" description="'KMSKS' region" evidence="10">
    <location>
        <begin position="595"/>
        <end position="599"/>
    </location>
</feature>
<sequence length="1045" mass="119262">MFKKLDKSRTFPEMEKEVLVLWEKNKTFEKSLEQTKAKKPFVFYDGPPFATGLPHYGHLLAGTLKDIVPRYWTMRGRYVERRFGWDCHGLPIEKLVQDELGLKGTPEILNKGVALFNETCRSSVLKYAGAWRTTVTRMGRFVDFNNDYKTMDRTFMESVWWVFKEIWKKGRVYKAHRVMPYSWALTTPLSNFEANANYKDVQDPSITVRFKIKGAENEYFLVWTTTPWTLPSNLALCAGPDIDYVKIRDTAQNAVYYLAEARLATHYKKPGEYEVLSRIKGTALYNMAYEPLFPYFKDHPNAFRVLNDPFVTTEDGTGIVHMAPAYGEDDYRISIKENIEIVDPLDIEANFTGMVPDFSGQHCKAADKAIIHMLKSQGKLVHQSTIVHSYPFCDRSDTPLIYRAIEAWYIRVEDLREKLCASNERIHWVPEYVGSKRFGNWLKEAKDWNISRNRFWGSCIPLWICPACGHVECIGSIKELEALASRTAGDLHKHTLDPITFACTRSGCSGAMRRTPEVFDCWFESGSMPYGQKHYPFENKELFEQGFPADFIAEGLDQTRGWFYTLLVLSTILFEKPAFRNVIVNGLILAEDGKKMSKRLKNYPAPEYVMETYGADALRMYLINSPVVRAEDLRFSEAGVKEILKSVIIPLWNSYNFFIEYAITDGWDPARNTVRSRNELDRWILSMLQSLVKEVNAQMESYNLYKVVPAVVDFIDDLTNWYIRRSRGRFWANVADDPAAKNECHSTLHTVLLTFSKVLAPILPFVSEEMYQNLALKGGPASVHLCEYPMADESHIDPELEERMRLVRAVVGIGNALRAKHNIKNRQPLPLATVVMGQREQSMVRHYEQLIREELNIKRIDWANDATAIVSLTVKPNYRLLGKKFGPRMKEAAVAIAALEPARVTELANGTPVSILGVAVEPGEVVVERTSLTSGAIESRDAITVALDITISEELFAESLALEFKNRVNTMRKEIGLDKEDRIRLHFETADAALAAAIGVRYRELVLSETLATFLDAKIPGSVQEKKEYIINDAPVKIGIEKAQK</sequence>
<dbReference type="InterPro" id="IPR033709">
    <property type="entry name" value="Anticodon_Ile_ABEc"/>
</dbReference>
<dbReference type="GO" id="GO:0004822">
    <property type="term" value="F:isoleucine-tRNA ligase activity"/>
    <property type="evidence" value="ECO:0007669"/>
    <property type="project" value="UniProtKB-UniRule"/>
</dbReference>
<dbReference type="CDD" id="cd07961">
    <property type="entry name" value="Anticodon_Ia_Ile_ABEc"/>
    <property type="match status" value="1"/>
</dbReference>
<evidence type="ECO:0000259" key="12">
    <source>
        <dbReference type="Pfam" id="PF08264"/>
    </source>
</evidence>
<dbReference type="PRINTS" id="PR00984">
    <property type="entry name" value="TRNASYNTHILE"/>
</dbReference>
<dbReference type="InterPro" id="IPR013155">
    <property type="entry name" value="M/V/L/I-tRNA-synth_anticd-bd"/>
</dbReference>
<comment type="domain">
    <text evidence="10">IleRS has two distinct active sites: one for aminoacylation and one for editing. The misactivated valine is translocated from the active site to the editing site, which sterically excludes the correctly activated isoleucine. The single editing site contains two valyl binding pockets, one specific for each substrate (Val-AMP or Val-tRNA(Ile)).</text>
</comment>
<proteinExistence type="inferred from homology"/>
<organism evidence="13 14">
    <name type="scientific">Candidatus Raymondbacteria bacterium RIFOXYD12_FULL_49_13</name>
    <dbReference type="NCBI Taxonomy" id="1817890"/>
    <lineage>
        <taxon>Bacteria</taxon>
        <taxon>Raymondiibacteriota</taxon>
    </lineage>
</organism>
<dbReference type="NCBIfam" id="TIGR00392">
    <property type="entry name" value="ileS"/>
    <property type="match status" value="1"/>
</dbReference>
<dbReference type="FunFam" id="3.40.50.620:FF:000133">
    <property type="entry name" value="Isoleucyl-tRNA synthetase, cytoplasmic"/>
    <property type="match status" value="1"/>
</dbReference>
<dbReference type="Gene3D" id="3.40.50.620">
    <property type="entry name" value="HUPs"/>
    <property type="match status" value="2"/>
</dbReference>
<dbReference type="Pfam" id="PF08264">
    <property type="entry name" value="Anticodon_1"/>
    <property type="match status" value="1"/>
</dbReference>
<dbReference type="GO" id="GO:0002161">
    <property type="term" value="F:aminoacyl-tRNA deacylase activity"/>
    <property type="evidence" value="ECO:0007669"/>
    <property type="project" value="InterPro"/>
</dbReference>
<dbReference type="EC" id="6.1.1.5" evidence="10"/>
<evidence type="ECO:0000313" key="14">
    <source>
        <dbReference type="Proteomes" id="UP000179243"/>
    </source>
</evidence>
<evidence type="ECO:0000256" key="10">
    <source>
        <dbReference type="HAMAP-Rule" id="MF_02003"/>
    </source>
</evidence>
<keyword evidence="2 10" id="KW-0963">Cytoplasm</keyword>
<dbReference type="GO" id="GO:0005524">
    <property type="term" value="F:ATP binding"/>
    <property type="evidence" value="ECO:0007669"/>
    <property type="project" value="UniProtKB-UniRule"/>
</dbReference>
<dbReference type="GO" id="GO:0000049">
    <property type="term" value="F:tRNA binding"/>
    <property type="evidence" value="ECO:0007669"/>
    <property type="project" value="InterPro"/>
</dbReference>
<evidence type="ECO:0000256" key="3">
    <source>
        <dbReference type="ARBA" id="ARBA00022598"/>
    </source>
</evidence>
<keyword evidence="4 10" id="KW-0547">Nucleotide-binding</keyword>
<evidence type="ECO:0000313" key="13">
    <source>
        <dbReference type="EMBL" id="OGK02230.1"/>
    </source>
</evidence>
<evidence type="ECO:0000256" key="6">
    <source>
        <dbReference type="ARBA" id="ARBA00022917"/>
    </source>
</evidence>
<comment type="subcellular location">
    <subcellularLocation>
        <location evidence="10">Cytoplasm</location>
    </subcellularLocation>
</comment>
<dbReference type="Proteomes" id="UP000179243">
    <property type="component" value="Unassembled WGS sequence"/>
</dbReference>
<dbReference type="InterPro" id="IPR014729">
    <property type="entry name" value="Rossmann-like_a/b/a_fold"/>
</dbReference>
<keyword evidence="3 10" id="KW-0436">Ligase</keyword>
<protein>
    <recommendedName>
        <fullName evidence="10">Isoleucine--tRNA ligase</fullName>
        <ecNumber evidence="10">6.1.1.5</ecNumber>
    </recommendedName>
    <alternativeName>
        <fullName evidence="10">Isoleucyl-tRNA synthetase</fullName>
        <shortName evidence="10">IleRS</shortName>
    </alternativeName>
</protein>
<dbReference type="PANTHER" id="PTHR42780">
    <property type="entry name" value="SOLEUCYL-TRNA SYNTHETASE"/>
    <property type="match status" value="1"/>
</dbReference>
<keyword evidence="5 10" id="KW-0067">ATP-binding</keyword>
<dbReference type="PROSITE" id="PS00178">
    <property type="entry name" value="AA_TRNA_LIGASE_I"/>
    <property type="match status" value="1"/>
</dbReference>
<dbReference type="PANTHER" id="PTHR42780:SF1">
    <property type="entry name" value="ISOLEUCINE--TRNA LIGASE, CYTOPLASMIC"/>
    <property type="match status" value="1"/>
</dbReference>
<feature type="domain" description="Aminoacyl-tRNA synthetase class Ia" evidence="11">
    <location>
        <begin position="19"/>
        <end position="633"/>
    </location>
</feature>
<dbReference type="SUPFAM" id="SSF50677">
    <property type="entry name" value="ValRS/IleRS/LeuRS editing domain"/>
    <property type="match status" value="1"/>
</dbReference>
<dbReference type="GO" id="GO:0008270">
    <property type="term" value="F:zinc ion binding"/>
    <property type="evidence" value="ECO:0007669"/>
    <property type="project" value="UniProtKB-UniRule"/>
</dbReference>
<name>A0A1F7F6D5_UNCRA</name>
<evidence type="ECO:0000259" key="11">
    <source>
        <dbReference type="Pfam" id="PF00133"/>
    </source>
</evidence>
<dbReference type="GO" id="GO:0005737">
    <property type="term" value="C:cytoplasm"/>
    <property type="evidence" value="ECO:0007669"/>
    <property type="project" value="UniProtKB-SubCell"/>
</dbReference>
<keyword evidence="7 10" id="KW-0030">Aminoacyl-tRNA synthetase</keyword>
<comment type="cofactor">
    <cofactor evidence="10">
        <name>Zn(2+)</name>
        <dbReference type="ChEBI" id="CHEBI:29105"/>
    </cofactor>
</comment>
<dbReference type="Pfam" id="PF19302">
    <property type="entry name" value="DUF5915"/>
    <property type="match status" value="1"/>
</dbReference>
<keyword evidence="10" id="KW-0862">Zinc</keyword>
<dbReference type="InterPro" id="IPR002300">
    <property type="entry name" value="aa-tRNA-synth_Ia"/>
</dbReference>
<feature type="binding site" evidence="10">
    <location>
        <position position="598"/>
    </location>
    <ligand>
        <name>ATP</name>
        <dbReference type="ChEBI" id="CHEBI:30616"/>
    </ligand>
</feature>
<comment type="subunit">
    <text evidence="10">Monomer.</text>
</comment>
<dbReference type="CDD" id="cd00818">
    <property type="entry name" value="IleRS_core"/>
    <property type="match status" value="1"/>
</dbReference>
<feature type="short sequence motif" description="'HIGH' region" evidence="10">
    <location>
        <begin position="48"/>
        <end position="58"/>
    </location>
</feature>
<reference evidence="13 14" key="1">
    <citation type="journal article" date="2016" name="Nat. Commun.">
        <title>Thousands of microbial genomes shed light on interconnected biogeochemical processes in an aquifer system.</title>
        <authorList>
            <person name="Anantharaman K."/>
            <person name="Brown C.T."/>
            <person name="Hug L.A."/>
            <person name="Sharon I."/>
            <person name="Castelle C.J."/>
            <person name="Probst A.J."/>
            <person name="Thomas B.C."/>
            <person name="Singh A."/>
            <person name="Wilkins M.J."/>
            <person name="Karaoz U."/>
            <person name="Brodie E.L."/>
            <person name="Williams K.H."/>
            <person name="Hubbard S.S."/>
            <person name="Banfield J.F."/>
        </authorList>
    </citation>
    <scope>NUCLEOTIDE SEQUENCE [LARGE SCALE GENOMIC DNA]</scope>
</reference>
<evidence type="ECO:0000256" key="9">
    <source>
        <dbReference type="ARBA" id="ARBA00048359"/>
    </source>
</evidence>
<evidence type="ECO:0000256" key="4">
    <source>
        <dbReference type="ARBA" id="ARBA00022741"/>
    </source>
</evidence>
<comment type="similarity">
    <text evidence="1 10">Belongs to the class-I aminoacyl-tRNA synthetase family. IleS type 2 subfamily.</text>
</comment>
<keyword evidence="10" id="KW-0479">Metal-binding</keyword>
<dbReference type="AlphaFoldDB" id="A0A1F7F6D5"/>
<evidence type="ECO:0000256" key="2">
    <source>
        <dbReference type="ARBA" id="ARBA00022490"/>
    </source>
</evidence>
<dbReference type="InterPro" id="IPR002301">
    <property type="entry name" value="Ile-tRNA-ligase"/>
</dbReference>
<comment type="function">
    <text evidence="8 10">Catalyzes the attachment of isoleucine to tRNA(Ile). As IleRS can inadvertently accommodate and process structurally similar amino acids such as valine, to avoid such errors it has two additional distinct tRNA(Ile)-dependent editing activities. One activity is designated as 'pretransfer' editing and involves the hydrolysis of activated Val-AMP. The other activity is designated 'posttransfer' editing and involves deacylation of mischarged Val-tRNA(Ile).</text>
</comment>
<dbReference type="Pfam" id="PF00133">
    <property type="entry name" value="tRNA-synt_1"/>
    <property type="match status" value="1"/>
</dbReference>
<dbReference type="Gene3D" id="1.10.730.10">
    <property type="entry name" value="Isoleucyl-tRNA Synthetase, Domain 1"/>
    <property type="match status" value="1"/>
</dbReference>
<dbReference type="InterPro" id="IPR009008">
    <property type="entry name" value="Val/Leu/Ile-tRNA-synth_edit"/>
</dbReference>
<evidence type="ECO:0000256" key="5">
    <source>
        <dbReference type="ARBA" id="ARBA00022840"/>
    </source>
</evidence>
<accession>A0A1F7F6D5</accession>
<gene>
    <name evidence="10" type="primary">ileS</name>
    <name evidence="13" type="ORF">A2519_16250</name>
</gene>
<dbReference type="InterPro" id="IPR009080">
    <property type="entry name" value="tRNAsynth_Ia_anticodon-bd"/>
</dbReference>
<dbReference type="InterPro" id="IPR023586">
    <property type="entry name" value="Ile-tRNA-ligase_type2"/>
</dbReference>
<dbReference type="GO" id="GO:0006428">
    <property type="term" value="P:isoleucyl-tRNA aminoacylation"/>
    <property type="evidence" value="ECO:0007669"/>
    <property type="project" value="UniProtKB-UniRule"/>
</dbReference>
<evidence type="ECO:0000256" key="7">
    <source>
        <dbReference type="ARBA" id="ARBA00023146"/>
    </source>
</evidence>
<dbReference type="HAMAP" id="MF_02003">
    <property type="entry name" value="Ile_tRNA_synth_type2"/>
    <property type="match status" value="1"/>
</dbReference>
<dbReference type="SUPFAM" id="SSF52374">
    <property type="entry name" value="Nucleotidylyl transferase"/>
    <property type="match status" value="1"/>
</dbReference>
<feature type="domain" description="Methionyl/Valyl/Leucyl/Isoleucyl-tRNA synthetase anticodon-binding" evidence="12">
    <location>
        <begin position="681"/>
        <end position="831"/>
    </location>
</feature>
<keyword evidence="6 10" id="KW-0648">Protein biosynthesis</keyword>